<evidence type="ECO:0000256" key="4">
    <source>
        <dbReference type="ARBA" id="ARBA00023004"/>
    </source>
</evidence>
<dbReference type="SUPFAM" id="SSF102114">
    <property type="entry name" value="Radical SAM enzymes"/>
    <property type="match status" value="1"/>
</dbReference>
<evidence type="ECO:0000256" key="1">
    <source>
        <dbReference type="ARBA" id="ARBA00001966"/>
    </source>
</evidence>
<keyword evidence="4" id="KW-0408">Iron</keyword>
<comment type="cofactor">
    <cofactor evidence="1">
        <name>[4Fe-4S] cluster</name>
        <dbReference type="ChEBI" id="CHEBI:49883"/>
    </cofactor>
</comment>
<evidence type="ECO:0000256" key="6">
    <source>
        <dbReference type="ARBA" id="ARBA00023601"/>
    </source>
</evidence>
<reference evidence="8" key="1">
    <citation type="journal article" date="2020" name="mSystems">
        <title>Genome- and Community-Level Interaction Insights into Carbon Utilization and Element Cycling Functions of Hydrothermarchaeota in Hydrothermal Sediment.</title>
        <authorList>
            <person name="Zhou Z."/>
            <person name="Liu Y."/>
            <person name="Xu W."/>
            <person name="Pan J."/>
            <person name="Luo Z.H."/>
            <person name="Li M."/>
        </authorList>
    </citation>
    <scope>NUCLEOTIDE SEQUENCE [LARGE SCALE GENOMIC DNA]</scope>
    <source>
        <strain evidence="8">SpSt-81</strain>
    </source>
</reference>
<dbReference type="EMBL" id="DTIN01000042">
    <property type="protein sequence ID" value="HFX14307.1"/>
    <property type="molecule type" value="Genomic_DNA"/>
</dbReference>
<organism evidence="8">
    <name type="scientific">Dictyoglomus thermophilum</name>
    <dbReference type="NCBI Taxonomy" id="14"/>
    <lineage>
        <taxon>Bacteria</taxon>
        <taxon>Pseudomonadati</taxon>
        <taxon>Dictyoglomota</taxon>
        <taxon>Dictyoglomia</taxon>
        <taxon>Dictyoglomales</taxon>
        <taxon>Dictyoglomaceae</taxon>
        <taxon>Dictyoglomus</taxon>
    </lineage>
</organism>
<dbReference type="Pfam" id="PF04055">
    <property type="entry name" value="Radical_SAM"/>
    <property type="match status" value="1"/>
</dbReference>
<dbReference type="InterPro" id="IPR058240">
    <property type="entry name" value="rSAM_sf"/>
</dbReference>
<keyword evidence="5" id="KW-0411">Iron-sulfur</keyword>
<dbReference type="Gene3D" id="3.20.20.70">
    <property type="entry name" value="Aldolase class I"/>
    <property type="match status" value="1"/>
</dbReference>
<evidence type="ECO:0000313" key="8">
    <source>
        <dbReference type="EMBL" id="HFX14307.1"/>
    </source>
</evidence>
<name>A0A7C3ML69_DICTH</name>
<proteinExistence type="inferred from homology"/>
<comment type="caution">
    <text evidence="8">The sequence shown here is derived from an EMBL/GenBank/DDBJ whole genome shotgun (WGS) entry which is preliminary data.</text>
</comment>
<dbReference type="InterPro" id="IPR023867">
    <property type="entry name" value="Sulphatase_maturase_rSAM"/>
</dbReference>
<dbReference type="PANTHER" id="PTHR43273:SF3">
    <property type="entry name" value="ANAEROBIC SULFATASE-MATURATING ENZYME HOMOLOG ASLB-RELATED"/>
    <property type="match status" value="1"/>
</dbReference>
<sequence>MEIYRRYNPFRKPAITFYGGEPLLEFELIKNIIEYIKSKYHNVDVLYNMTTNGILLKKDIVKFMVENNVNIAVSLDGYKENHDRNRVFVNGDGTFDIIMANLSEIRENYPNYFYNNLSILVCYDWKTDLFKMEEFFTIHKNELPPLGRISLVSPFFTNKKQLSEIKKKYFNLIIDRKISPFLEIFIGSSYRQLLLIEKITRSRPVFILYTSTCIPGSKLCVDVNGEFHVCEKVNYSFPIGDVYRGIDYNSIVKMLREYKKCIMDSCKNCPITRLCSMCFATFMKDRTFDKDPPEICDRLIDEVKKELSELYKILEENPSFNVVLSNLNKKHWKNMFTFIDCEL</sequence>
<dbReference type="AlphaFoldDB" id="A0A7C3ML69"/>
<accession>A0A7C3ML69</accession>
<dbReference type="GO" id="GO:0051536">
    <property type="term" value="F:iron-sulfur cluster binding"/>
    <property type="evidence" value="ECO:0007669"/>
    <property type="project" value="UniProtKB-KW"/>
</dbReference>
<evidence type="ECO:0000256" key="5">
    <source>
        <dbReference type="ARBA" id="ARBA00023014"/>
    </source>
</evidence>
<protein>
    <submittedName>
        <fullName evidence="8">4Fe-4S cluster-binding domain-containing protein</fullName>
    </submittedName>
</protein>
<dbReference type="InterPro" id="IPR007197">
    <property type="entry name" value="rSAM"/>
</dbReference>
<dbReference type="GO" id="GO:0046872">
    <property type="term" value="F:metal ion binding"/>
    <property type="evidence" value="ECO:0007669"/>
    <property type="project" value="UniProtKB-KW"/>
</dbReference>
<dbReference type="PANTHER" id="PTHR43273">
    <property type="entry name" value="ANAEROBIC SULFATASE-MATURATING ENZYME HOMOLOG ASLB-RELATED"/>
    <property type="match status" value="1"/>
</dbReference>
<evidence type="ECO:0000256" key="2">
    <source>
        <dbReference type="ARBA" id="ARBA00022691"/>
    </source>
</evidence>
<dbReference type="GO" id="GO:0016491">
    <property type="term" value="F:oxidoreductase activity"/>
    <property type="evidence" value="ECO:0007669"/>
    <property type="project" value="InterPro"/>
</dbReference>
<keyword evidence="2" id="KW-0949">S-adenosyl-L-methionine</keyword>
<evidence type="ECO:0000256" key="3">
    <source>
        <dbReference type="ARBA" id="ARBA00022723"/>
    </source>
</evidence>
<evidence type="ECO:0000259" key="7">
    <source>
        <dbReference type="Pfam" id="PF04055"/>
    </source>
</evidence>
<feature type="domain" description="Radical SAM core" evidence="7">
    <location>
        <begin position="5"/>
        <end position="113"/>
    </location>
</feature>
<gene>
    <name evidence="8" type="ORF">ENW00_09250</name>
</gene>
<dbReference type="InterPro" id="IPR013785">
    <property type="entry name" value="Aldolase_TIM"/>
</dbReference>
<comment type="similarity">
    <text evidence="6">Belongs to the radical SAM superfamily. Anaerobic sulfatase-maturating enzyme family.</text>
</comment>
<keyword evidence="3" id="KW-0479">Metal-binding</keyword>